<dbReference type="PANTHER" id="PTHR42935:SF1">
    <property type="entry name" value="SLR0930 PROTEIN"/>
    <property type="match status" value="1"/>
</dbReference>
<dbReference type="Proteomes" id="UP000268857">
    <property type="component" value="Unassembled WGS sequence"/>
</dbReference>
<evidence type="ECO:0000259" key="1">
    <source>
        <dbReference type="SMART" id="SM00382"/>
    </source>
</evidence>
<sequence>MDNQAIAKVQFLQRQAASLLLYQSVLQTEVGVAFMNLLQTIRYTEADARSCLQAYGNYFRSLAATNQNWEEYLVTQILKDDNPFTKKAQQQKFASLPPALVAAVRHDLQALQHLYECSTATLSEWVQCVAHLPVSPVVWYNEQDGGEVIQDLHLIEKLQKLENWAEAAEDLAVYYQKFGIGLFAEYQALRWQSGQFIGIRYPDPVKLSELTGYESQKEALLKNTKFLLSGQTALHILLYGSRGSGKSSLVKALLNEFSDRNLRLLEVAKSELKDLPIIVEQLRGAPQKFIIFVDDLSFEEDDDAFKALKVVLEGNLTARPQNVVVYATSNRRHLVREFFADRPAPRDNDEVHAWDTMQEKLSFSDRFGLTLTFEPADQKTYLKIIRHLADLAGINIPQEDLEYQALQWATRHNGRSGRTARQFIDFLKADLSIFGSRNNSLTT</sequence>
<dbReference type="EMBL" id="RSCJ01000002">
    <property type="protein sequence ID" value="RUR86158.1"/>
    <property type="molecule type" value="Genomic_DNA"/>
</dbReference>
<dbReference type="AlphaFoldDB" id="A0A3S0YJV2"/>
<proteinExistence type="predicted"/>
<gene>
    <name evidence="2" type="ORF">PCC6912_09830</name>
</gene>
<name>A0A3S0YJV2_CHLFR</name>
<dbReference type="OrthoDB" id="9812140at2"/>
<accession>A0A3S0YJV2</accession>
<dbReference type="PANTHER" id="PTHR42935">
    <property type="entry name" value="SLR0930 PROTEIN"/>
    <property type="match status" value="1"/>
</dbReference>
<evidence type="ECO:0000313" key="2">
    <source>
        <dbReference type="EMBL" id="RUR86158.1"/>
    </source>
</evidence>
<dbReference type="InterPro" id="IPR027417">
    <property type="entry name" value="P-loop_NTPase"/>
</dbReference>
<dbReference type="Pfam" id="PF05673">
    <property type="entry name" value="DUF815"/>
    <property type="match status" value="1"/>
</dbReference>
<dbReference type="InterPro" id="IPR008533">
    <property type="entry name" value="DUF815"/>
</dbReference>
<protein>
    <recommendedName>
        <fullName evidence="1">AAA+ ATPase domain-containing protein</fullName>
    </recommendedName>
</protein>
<dbReference type="STRING" id="211165.GCA_000317285_04610"/>
<dbReference type="RefSeq" id="WP_016874831.1">
    <property type="nucleotide sequence ID" value="NZ_AJLN01000112.1"/>
</dbReference>
<dbReference type="CDD" id="cd00009">
    <property type="entry name" value="AAA"/>
    <property type="match status" value="1"/>
</dbReference>
<dbReference type="InterPro" id="IPR003593">
    <property type="entry name" value="AAA+_ATPase"/>
</dbReference>
<keyword evidence="3" id="KW-1185">Reference proteome</keyword>
<reference evidence="2 3" key="1">
    <citation type="journal article" date="2019" name="Genome Biol. Evol.">
        <title>Day and night: Metabolic profiles and evolutionary relationships of six axenic non-marine cyanobacteria.</title>
        <authorList>
            <person name="Will S.E."/>
            <person name="Henke P."/>
            <person name="Boedeker C."/>
            <person name="Huang S."/>
            <person name="Brinkmann H."/>
            <person name="Rohde M."/>
            <person name="Jarek M."/>
            <person name="Friedl T."/>
            <person name="Seufert S."/>
            <person name="Schumacher M."/>
            <person name="Overmann J."/>
            <person name="Neumann-Schaal M."/>
            <person name="Petersen J."/>
        </authorList>
    </citation>
    <scope>NUCLEOTIDE SEQUENCE [LARGE SCALE GENOMIC DNA]</scope>
    <source>
        <strain evidence="2 3">PCC 6912</strain>
    </source>
</reference>
<dbReference type="SUPFAM" id="SSF52540">
    <property type="entry name" value="P-loop containing nucleoside triphosphate hydrolases"/>
    <property type="match status" value="1"/>
</dbReference>
<organism evidence="2 3">
    <name type="scientific">Chlorogloeopsis fritschii PCC 6912</name>
    <dbReference type="NCBI Taxonomy" id="211165"/>
    <lineage>
        <taxon>Bacteria</taxon>
        <taxon>Bacillati</taxon>
        <taxon>Cyanobacteriota</taxon>
        <taxon>Cyanophyceae</taxon>
        <taxon>Nostocales</taxon>
        <taxon>Chlorogloeopsidaceae</taxon>
        <taxon>Chlorogloeopsis</taxon>
    </lineage>
</organism>
<feature type="domain" description="AAA+ ATPase" evidence="1">
    <location>
        <begin position="232"/>
        <end position="350"/>
    </location>
</feature>
<evidence type="ECO:0000313" key="3">
    <source>
        <dbReference type="Proteomes" id="UP000268857"/>
    </source>
</evidence>
<dbReference type="SMART" id="SM00382">
    <property type="entry name" value="AAA"/>
    <property type="match status" value="1"/>
</dbReference>
<dbReference type="Gene3D" id="3.40.50.300">
    <property type="entry name" value="P-loop containing nucleotide triphosphate hydrolases"/>
    <property type="match status" value="1"/>
</dbReference>
<comment type="caution">
    <text evidence="2">The sequence shown here is derived from an EMBL/GenBank/DDBJ whole genome shotgun (WGS) entry which is preliminary data.</text>
</comment>